<dbReference type="Proteomes" id="UP000835792">
    <property type="component" value="Unassembled WGS sequence"/>
</dbReference>
<keyword evidence="3" id="KW-1185">Reference proteome</keyword>
<dbReference type="RefSeq" id="WP_048213396.1">
    <property type="nucleotide sequence ID" value="NZ_CAHPRB010000005.1"/>
</dbReference>
<proteinExistence type="predicted"/>
<feature type="domain" description="Glycosyl transferase family 1" evidence="1">
    <location>
        <begin position="121"/>
        <end position="248"/>
    </location>
</feature>
<dbReference type="InterPro" id="IPR001296">
    <property type="entry name" value="Glyco_trans_1"/>
</dbReference>
<reference evidence="2" key="1">
    <citation type="submission" date="2020-05" db="EMBL/GenBank/DDBJ databases">
        <authorList>
            <person name="Delgado-Blas J."/>
        </authorList>
    </citation>
    <scope>NUCLEOTIDE SEQUENCE</scope>
    <source>
        <strain evidence="2">BB1468</strain>
    </source>
</reference>
<accession>A0ABM8MH47</accession>
<protein>
    <recommendedName>
        <fullName evidence="1">Glycosyl transferase family 1 domain-containing protein</fullName>
    </recommendedName>
</protein>
<evidence type="ECO:0000259" key="1">
    <source>
        <dbReference type="Pfam" id="PF00534"/>
    </source>
</evidence>
<sequence>MSRIAFIKNSLEYLPEIEIYKDYFSNLGLQVSIVEHPEDILNADIYWFFMGVEHKKKVSGLHIHEYASLSTPPYGIVKDKIKRLINIVPDGRVFLNETIKQKAFFNDHVPFTYRDMGVSEHFFRKNNNITKEYDFVYIGSLSAKRNIRKLLQCFSEKYYQYTLLVIGECPNDLYNDFKAFPNIIFSGRLNYKDIPALACKAKCGINYTPNIYPYKYQTSTKVLEYLAMGLNVCSTRIEWVESFAKNKKIDNIQFFNESLIDFRPEDYLSNGEYWAHIKEYNWDKIMDKANLLNFIHSIIKNRRIDEHNK</sequence>
<dbReference type="SUPFAM" id="SSF53756">
    <property type="entry name" value="UDP-Glycosyltransferase/glycogen phosphorylase"/>
    <property type="match status" value="1"/>
</dbReference>
<gene>
    <name evidence="2" type="ORF">GHA_01751</name>
</gene>
<dbReference type="Gene3D" id="3.40.50.2000">
    <property type="entry name" value="Glycogen Phosphorylase B"/>
    <property type="match status" value="1"/>
</dbReference>
<dbReference type="Pfam" id="PF00534">
    <property type="entry name" value="Glycos_transf_1"/>
    <property type="match status" value="1"/>
</dbReference>
<comment type="caution">
    <text evidence="2">The sequence shown here is derived from an EMBL/GenBank/DDBJ whole genome shotgun (WGS) entry which is preliminary data.</text>
</comment>
<evidence type="ECO:0000313" key="3">
    <source>
        <dbReference type="Proteomes" id="UP000835792"/>
    </source>
</evidence>
<dbReference type="GeneID" id="83648337"/>
<evidence type="ECO:0000313" key="2">
    <source>
        <dbReference type="EMBL" id="CAB5556880.1"/>
    </source>
</evidence>
<dbReference type="EMBL" id="CAHPRB010000005">
    <property type="protein sequence ID" value="CAB5556880.1"/>
    <property type="molecule type" value="Genomic_DNA"/>
</dbReference>
<organism evidence="2 3">
    <name type="scientific">Citrobacter youngae</name>
    <dbReference type="NCBI Taxonomy" id="133448"/>
    <lineage>
        <taxon>Bacteria</taxon>
        <taxon>Pseudomonadati</taxon>
        <taxon>Pseudomonadota</taxon>
        <taxon>Gammaproteobacteria</taxon>
        <taxon>Enterobacterales</taxon>
        <taxon>Enterobacteriaceae</taxon>
        <taxon>Citrobacter</taxon>
        <taxon>Citrobacter freundii complex</taxon>
    </lineage>
</organism>
<name>A0ABM8MH47_9ENTR</name>